<evidence type="ECO:0000256" key="1">
    <source>
        <dbReference type="ARBA" id="ARBA00008361"/>
    </source>
</evidence>
<protein>
    <submittedName>
        <fullName evidence="5">Methyltransferase domain-containing protein</fullName>
    </submittedName>
</protein>
<dbReference type="GO" id="GO:0032259">
    <property type="term" value="P:methylation"/>
    <property type="evidence" value="ECO:0007669"/>
    <property type="project" value="UniProtKB-KW"/>
</dbReference>
<sequence length="277" mass="30744">MSVLSPVESYLQDFHQRQAGATSAAFGHLRARSSVAEYASSYAALAGCVPASAAPLTVLDLACGDGYLLKLLSDRQQSSLRLIGVDMSQGELDVARATLPKEVELLKERAQEMPIETGSVDCLLSHMAIMLMDDVEQVIKEVRRVLRPHGQFATVVGRAFLLGEANQVLHKVLLPILREDSSPLPFGDARTHTVEGWTELLSRDFENLQFEDLDVDWEPKPDELWESLTETYTIDRLSEPAKARFREELLEALSGLQQSDGTIRTGWGVRLIRARAK</sequence>
<dbReference type="CDD" id="cd02440">
    <property type="entry name" value="AdoMet_MTases"/>
    <property type="match status" value="1"/>
</dbReference>
<dbReference type="InterPro" id="IPR029063">
    <property type="entry name" value="SAM-dependent_MTases_sf"/>
</dbReference>
<evidence type="ECO:0000313" key="5">
    <source>
        <dbReference type="EMBL" id="SIO47375.1"/>
    </source>
</evidence>
<dbReference type="AlphaFoldDB" id="A0A1N6JSQ3"/>
<keyword evidence="3 5" id="KW-0808">Transferase</keyword>
<keyword evidence="2 5" id="KW-0489">Methyltransferase</keyword>
<evidence type="ECO:0000259" key="4">
    <source>
        <dbReference type="Pfam" id="PF08241"/>
    </source>
</evidence>
<evidence type="ECO:0000256" key="3">
    <source>
        <dbReference type="ARBA" id="ARBA00022679"/>
    </source>
</evidence>
<reference evidence="5 6" key="1">
    <citation type="submission" date="2016-11" db="EMBL/GenBank/DDBJ databases">
        <authorList>
            <person name="Jaros S."/>
            <person name="Januszkiewicz K."/>
            <person name="Wedrychowicz H."/>
        </authorList>
    </citation>
    <scope>NUCLEOTIDE SEQUENCE [LARGE SCALE GENOMIC DNA]</scope>
    <source>
        <strain evidence="5 6">GAS86</strain>
    </source>
</reference>
<dbReference type="InterPro" id="IPR013216">
    <property type="entry name" value="Methyltransf_11"/>
</dbReference>
<comment type="similarity">
    <text evidence="1">Belongs to the methyltransferase superfamily.</text>
</comment>
<evidence type="ECO:0000313" key="6">
    <source>
        <dbReference type="Proteomes" id="UP000184693"/>
    </source>
</evidence>
<organism evidence="5 6">
    <name type="scientific">Paraburkholderia phenazinium</name>
    <dbReference type="NCBI Taxonomy" id="60549"/>
    <lineage>
        <taxon>Bacteria</taxon>
        <taxon>Pseudomonadati</taxon>
        <taxon>Pseudomonadota</taxon>
        <taxon>Betaproteobacteria</taxon>
        <taxon>Burkholderiales</taxon>
        <taxon>Burkholderiaceae</taxon>
        <taxon>Paraburkholderia</taxon>
    </lineage>
</organism>
<proteinExistence type="inferred from homology"/>
<dbReference type="Pfam" id="PF08241">
    <property type="entry name" value="Methyltransf_11"/>
    <property type="match status" value="1"/>
</dbReference>
<name>A0A1N6JSQ3_9BURK</name>
<dbReference type="RefSeq" id="WP_074266990.1">
    <property type="nucleotide sequence ID" value="NZ_FSRM01000002.1"/>
</dbReference>
<dbReference type="Gene3D" id="3.40.50.150">
    <property type="entry name" value="Vaccinia Virus protein VP39"/>
    <property type="match status" value="1"/>
</dbReference>
<dbReference type="GO" id="GO:0008757">
    <property type="term" value="F:S-adenosylmethionine-dependent methyltransferase activity"/>
    <property type="evidence" value="ECO:0007669"/>
    <property type="project" value="InterPro"/>
</dbReference>
<dbReference type="InterPro" id="IPR051052">
    <property type="entry name" value="Diverse_substrate_MTase"/>
</dbReference>
<dbReference type="Proteomes" id="UP000184693">
    <property type="component" value="Unassembled WGS sequence"/>
</dbReference>
<dbReference type="SUPFAM" id="SSF53335">
    <property type="entry name" value="S-adenosyl-L-methionine-dependent methyltransferases"/>
    <property type="match status" value="1"/>
</dbReference>
<dbReference type="PANTHER" id="PTHR44942">
    <property type="entry name" value="METHYLTRANSF_11 DOMAIN-CONTAINING PROTEIN"/>
    <property type="match status" value="1"/>
</dbReference>
<feature type="domain" description="Methyltransferase type 11" evidence="4">
    <location>
        <begin position="59"/>
        <end position="153"/>
    </location>
</feature>
<dbReference type="EMBL" id="FSRM01000002">
    <property type="protein sequence ID" value="SIO47375.1"/>
    <property type="molecule type" value="Genomic_DNA"/>
</dbReference>
<evidence type="ECO:0000256" key="2">
    <source>
        <dbReference type="ARBA" id="ARBA00022603"/>
    </source>
</evidence>
<accession>A0A1N6JSQ3</accession>
<dbReference type="PANTHER" id="PTHR44942:SF4">
    <property type="entry name" value="METHYLTRANSFERASE TYPE 11 DOMAIN-CONTAINING PROTEIN"/>
    <property type="match status" value="1"/>
</dbReference>
<gene>
    <name evidence="5" type="ORF">SAMN05444168_4948</name>
</gene>